<dbReference type="OrthoDB" id="7939379at2"/>
<dbReference type="PROSITE" id="PS50928">
    <property type="entry name" value="ABC_TM1"/>
    <property type="match status" value="1"/>
</dbReference>
<dbReference type="GO" id="GO:0005886">
    <property type="term" value="C:plasma membrane"/>
    <property type="evidence" value="ECO:0007669"/>
    <property type="project" value="UniProtKB-SubCell"/>
</dbReference>
<name>Q11BT5_CHESB</name>
<evidence type="ECO:0000256" key="1">
    <source>
        <dbReference type="ARBA" id="ARBA00004651"/>
    </source>
</evidence>
<evidence type="ECO:0000259" key="8">
    <source>
        <dbReference type="PROSITE" id="PS50928"/>
    </source>
</evidence>
<keyword evidence="5 7" id="KW-1133">Transmembrane helix</keyword>
<keyword evidence="3" id="KW-1003">Cell membrane</keyword>
<feature type="transmembrane region" description="Helical" evidence="7">
    <location>
        <begin position="9"/>
        <end position="31"/>
    </location>
</feature>
<evidence type="ECO:0000256" key="7">
    <source>
        <dbReference type="RuleBase" id="RU363032"/>
    </source>
</evidence>
<dbReference type="Gene3D" id="1.10.3720.10">
    <property type="entry name" value="MetI-like"/>
    <property type="match status" value="1"/>
</dbReference>
<keyword evidence="4 7" id="KW-0812">Transmembrane</keyword>
<gene>
    <name evidence="9" type="ordered locus">Meso_3772</name>
</gene>
<dbReference type="InterPro" id="IPR000515">
    <property type="entry name" value="MetI-like"/>
</dbReference>
<dbReference type="eggNOG" id="COG1175">
    <property type="taxonomic scope" value="Bacteria"/>
</dbReference>
<dbReference type="STRING" id="266779.Meso_3772"/>
<dbReference type="SUPFAM" id="SSF161098">
    <property type="entry name" value="MetI-like"/>
    <property type="match status" value="1"/>
</dbReference>
<accession>Q11BT5</accession>
<keyword evidence="2 7" id="KW-0813">Transport</keyword>
<feature type="transmembrane region" description="Helical" evidence="7">
    <location>
        <begin position="209"/>
        <end position="231"/>
    </location>
</feature>
<dbReference type="InterPro" id="IPR035906">
    <property type="entry name" value="MetI-like_sf"/>
</dbReference>
<dbReference type="Pfam" id="PF00528">
    <property type="entry name" value="BPD_transp_1"/>
    <property type="match status" value="1"/>
</dbReference>
<reference evidence="9" key="1">
    <citation type="submission" date="2006-06" db="EMBL/GenBank/DDBJ databases">
        <title>Complete sequence of chromosome of Chelativorans sp. BNC1.</title>
        <authorList>
            <consortium name="US DOE Joint Genome Institute"/>
            <person name="Copeland A."/>
            <person name="Lucas S."/>
            <person name="Lapidus A."/>
            <person name="Barry K."/>
            <person name="Detter J.C."/>
            <person name="Glavina del Rio T."/>
            <person name="Hammon N."/>
            <person name="Israni S."/>
            <person name="Dalin E."/>
            <person name="Tice H."/>
            <person name="Pitluck S."/>
            <person name="Chertkov O."/>
            <person name="Brettin T."/>
            <person name="Bruce D."/>
            <person name="Han C."/>
            <person name="Tapia R."/>
            <person name="Gilna P."/>
            <person name="Schmutz J."/>
            <person name="Larimer F."/>
            <person name="Land M."/>
            <person name="Hauser L."/>
            <person name="Kyrpides N."/>
            <person name="Mikhailova N."/>
            <person name="Richardson P."/>
        </authorList>
    </citation>
    <scope>NUCLEOTIDE SEQUENCE</scope>
    <source>
        <strain evidence="9">BNC1</strain>
    </source>
</reference>
<feature type="transmembrane region" description="Helical" evidence="7">
    <location>
        <begin position="251"/>
        <end position="273"/>
    </location>
</feature>
<evidence type="ECO:0000256" key="4">
    <source>
        <dbReference type="ARBA" id="ARBA00022692"/>
    </source>
</evidence>
<dbReference type="HOGENOM" id="CLU_016047_0_3_5"/>
<dbReference type="EMBL" id="CP000390">
    <property type="protein sequence ID" value="ABG65140.1"/>
    <property type="molecule type" value="Genomic_DNA"/>
</dbReference>
<feature type="transmembrane region" description="Helical" evidence="7">
    <location>
        <begin position="71"/>
        <end position="90"/>
    </location>
</feature>
<comment type="similarity">
    <text evidence="7">Belongs to the binding-protein-dependent transport system permease family.</text>
</comment>
<comment type="subcellular location">
    <subcellularLocation>
        <location evidence="1 7">Cell membrane</location>
        <topology evidence="1 7">Multi-pass membrane protein</topology>
    </subcellularLocation>
</comment>
<dbReference type="PANTHER" id="PTHR30193:SF37">
    <property type="entry name" value="INNER MEMBRANE ABC TRANSPORTER PERMEASE PROTEIN YCJO"/>
    <property type="match status" value="1"/>
</dbReference>
<sequence length="289" mass="32623" precursor="true">MLTNRFSPYALLAPALIIALGISFYPAYYAVDISLHRTSFFQKLNFVGLDNYRRLFLNPEFAQALVATMKFTFGSVVLIIPMGLAFALLLNQPIRFSAFFRTVLILPWALSQSVTAMLWMWILNPSYGPGNFILEQLGLPSILFLSEPNWTIWIVTAVNAWMSYPLPMVLFLAALQTVPKELYDAAQIDGCSGWRQIWHISIPWIKSTIMTTLIVMTLQVVNMVTLLYVMTGGGPLGTTQTLSLFVFEDGFFNFKLASAACAGVIIFVLNIIFSMSYIRVLRQSHMEER</sequence>
<feature type="transmembrane region" description="Helical" evidence="7">
    <location>
        <begin position="102"/>
        <end position="122"/>
    </location>
</feature>
<evidence type="ECO:0000256" key="2">
    <source>
        <dbReference type="ARBA" id="ARBA00022448"/>
    </source>
</evidence>
<dbReference type="GO" id="GO:0055085">
    <property type="term" value="P:transmembrane transport"/>
    <property type="evidence" value="ECO:0007669"/>
    <property type="project" value="InterPro"/>
</dbReference>
<keyword evidence="6 7" id="KW-0472">Membrane</keyword>
<evidence type="ECO:0000256" key="6">
    <source>
        <dbReference type="ARBA" id="ARBA00023136"/>
    </source>
</evidence>
<protein>
    <submittedName>
        <fullName evidence="9">Carbohydrate ABC transporter membrane protein 1, CUT1 family</fullName>
    </submittedName>
</protein>
<proteinExistence type="inferred from homology"/>
<dbReference type="AlphaFoldDB" id="Q11BT5"/>
<feature type="domain" description="ABC transmembrane type-1" evidence="8">
    <location>
        <begin position="65"/>
        <end position="277"/>
    </location>
</feature>
<dbReference type="PANTHER" id="PTHR30193">
    <property type="entry name" value="ABC TRANSPORTER PERMEASE PROTEIN"/>
    <property type="match status" value="1"/>
</dbReference>
<dbReference type="InterPro" id="IPR051393">
    <property type="entry name" value="ABC_transporter_permease"/>
</dbReference>
<feature type="transmembrane region" description="Helical" evidence="7">
    <location>
        <begin position="150"/>
        <end position="175"/>
    </location>
</feature>
<evidence type="ECO:0000256" key="5">
    <source>
        <dbReference type="ARBA" id="ARBA00022989"/>
    </source>
</evidence>
<evidence type="ECO:0000256" key="3">
    <source>
        <dbReference type="ARBA" id="ARBA00022475"/>
    </source>
</evidence>
<dbReference type="KEGG" id="mes:Meso_3772"/>
<evidence type="ECO:0000313" key="9">
    <source>
        <dbReference type="EMBL" id="ABG65140.1"/>
    </source>
</evidence>
<organism evidence="9">
    <name type="scientific">Chelativorans sp. (strain BNC1)</name>
    <dbReference type="NCBI Taxonomy" id="266779"/>
    <lineage>
        <taxon>Bacteria</taxon>
        <taxon>Pseudomonadati</taxon>
        <taxon>Pseudomonadota</taxon>
        <taxon>Alphaproteobacteria</taxon>
        <taxon>Hyphomicrobiales</taxon>
        <taxon>Phyllobacteriaceae</taxon>
        <taxon>Chelativorans</taxon>
    </lineage>
</organism>
<dbReference type="CDD" id="cd06261">
    <property type="entry name" value="TM_PBP2"/>
    <property type="match status" value="1"/>
</dbReference>